<dbReference type="EMBL" id="OU896717">
    <property type="protein sequence ID" value="CAG9814998.1"/>
    <property type="molecule type" value="Genomic_DNA"/>
</dbReference>
<evidence type="ECO:0000313" key="12">
    <source>
        <dbReference type="Proteomes" id="UP001153737"/>
    </source>
</evidence>
<feature type="domain" description="Peptidase S1" evidence="10">
    <location>
        <begin position="225"/>
        <end position="454"/>
    </location>
</feature>
<evidence type="ECO:0000313" key="11">
    <source>
        <dbReference type="EMBL" id="CAG9814998.1"/>
    </source>
</evidence>
<keyword evidence="3 7" id="KW-0645">Protease</keyword>
<evidence type="ECO:0000256" key="6">
    <source>
        <dbReference type="ARBA" id="ARBA00023157"/>
    </source>
</evidence>
<dbReference type="FunFam" id="2.40.10.10:FF:000068">
    <property type="entry name" value="transmembrane protease serine 2"/>
    <property type="match status" value="1"/>
</dbReference>
<evidence type="ECO:0000256" key="3">
    <source>
        <dbReference type="ARBA" id="ARBA00022670"/>
    </source>
</evidence>
<dbReference type="PROSITE" id="PS00135">
    <property type="entry name" value="TRYPSIN_SER"/>
    <property type="match status" value="1"/>
</dbReference>
<dbReference type="PROSITE" id="PS00134">
    <property type="entry name" value="TRYPSIN_HIS"/>
    <property type="match status" value="1"/>
</dbReference>
<evidence type="ECO:0000256" key="2">
    <source>
        <dbReference type="ARBA" id="ARBA00022525"/>
    </source>
</evidence>
<dbReference type="InterPro" id="IPR001314">
    <property type="entry name" value="Peptidase_S1A"/>
</dbReference>
<dbReference type="InterPro" id="IPR001254">
    <property type="entry name" value="Trypsin_dom"/>
</dbReference>
<dbReference type="PRINTS" id="PR00722">
    <property type="entry name" value="CHYMOTRYPSIN"/>
</dbReference>
<accession>A0A9N9SEA2</accession>
<dbReference type="Gene3D" id="2.40.10.10">
    <property type="entry name" value="Trypsin-like serine proteases"/>
    <property type="match status" value="3"/>
</dbReference>
<gene>
    <name evidence="11" type="ORF">PHAECO_LOCUS2193</name>
</gene>
<keyword evidence="9" id="KW-0732">Signal</keyword>
<evidence type="ECO:0000256" key="9">
    <source>
        <dbReference type="SAM" id="SignalP"/>
    </source>
</evidence>
<dbReference type="InterPro" id="IPR018114">
    <property type="entry name" value="TRYPSIN_HIS"/>
</dbReference>
<evidence type="ECO:0000256" key="1">
    <source>
        <dbReference type="ARBA" id="ARBA00004239"/>
    </source>
</evidence>
<feature type="signal peptide" evidence="9">
    <location>
        <begin position="1"/>
        <end position="16"/>
    </location>
</feature>
<dbReference type="InterPro" id="IPR050127">
    <property type="entry name" value="Serine_Proteases_S1"/>
</dbReference>
<keyword evidence="8" id="KW-0472">Membrane</keyword>
<reference evidence="11" key="2">
    <citation type="submission" date="2022-10" db="EMBL/GenBank/DDBJ databases">
        <authorList>
            <consortium name="ENA_rothamsted_submissions"/>
            <consortium name="culmorum"/>
            <person name="King R."/>
        </authorList>
    </citation>
    <scope>NUCLEOTIDE SEQUENCE</scope>
</reference>
<dbReference type="PANTHER" id="PTHR24264:SF15">
    <property type="entry name" value="RIKEN CDNA 2210010C04 GENE"/>
    <property type="match status" value="1"/>
</dbReference>
<comment type="subcellular location">
    <subcellularLocation>
        <location evidence="1">Secreted</location>
        <location evidence="1">Extracellular space</location>
    </subcellularLocation>
</comment>
<sequence>MKSGILLLLVLASTQSLPQSQRYEDYFVHPYRREPQPLRPGLRIIGGQDAPPHVLPYQVGIYVYSASSTDFCGGSLISTNYVLTAAHCADQAMKMDLVFGAQNISDESEDTQIRISSTEFIVHEKWSRASLANDIALVKLRIVSGWGKSQDDQTTVTEILKYLTSPILSNSQCSEASASYARIMNPTLLCLSGVELQEQVSQEDVDPSDSLLYLKTSLFKIEPRIIGGADVEPHSYPFQAILFATYEKETSFCGGTLIDRRWILTAAHCVDSNPKYIDIFLGAHNLTNLGAKDTIQTFRSKSYRKHADYDNESLVNDIAIIRLPKDAILNEYVNVVPISNGTNTYAGEYGTILGWGKTDDGSVSDTLKGVTVEVISNEACRSINPAYEIVVESHVCVSGEGPRGSCGGDSGGPLLVKGTQIGLVSFGADNCTLGMPSVFTRLSRYNDWIVENMNSNSGLAKVRNVLLGFVIAVFAFLYAAVNIFV</sequence>
<name>A0A9N9SEA2_PHACE</name>
<evidence type="ECO:0000256" key="8">
    <source>
        <dbReference type="SAM" id="Phobius"/>
    </source>
</evidence>
<protein>
    <recommendedName>
        <fullName evidence="10">Peptidase S1 domain-containing protein</fullName>
    </recommendedName>
</protein>
<keyword evidence="4 7" id="KW-0378">Hydrolase</keyword>
<keyword evidence="12" id="KW-1185">Reference proteome</keyword>
<dbReference type="InterPro" id="IPR033116">
    <property type="entry name" value="TRYPSIN_SER"/>
</dbReference>
<reference evidence="11" key="1">
    <citation type="submission" date="2022-01" db="EMBL/GenBank/DDBJ databases">
        <authorList>
            <person name="King R."/>
        </authorList>
    </citation>
    <scope>NUCLEOTIDE SEQUENCE</scope>
</reference>
<dbReference type="OrthoDB" id="5565075at2759"/>
<keyword evidence="8" id="KW-0812">Transmembrane</keyword>
<dbReference type="PROSITE" id="PS50240">
    <property type="entry name" value="TRYPSIN_DOM"/>
    <property type="match status" value="2"/>
</dbReference>
<feature type="chain" id="PRO_5040248667" description="Peptidase S1 domain-containing protein" evidence="9">
    <location>
        <begin position="17"/>
        <end position="485"/>
    </location>
</feature>
<dbReference type="Pfam" id="PF00089">
    <property type="entry name" value="Trypsin"/>
    <property type="match status" value="2"/>
</dbReference>
<dbReference type="Proteomes" id="UP001153737">
    <property type="component" value="Chromosome 11"/>
</dbReference>
<dbReference type="FunFam" id="2.40.10.10:FF:000036">
    <property type="entry name" value="Trypsin beta"/>
    <property type="match status" value="1"/>
</dbReference>
<dbReference type="InterPro" id="IPR009003">
    <property type="entry name" value="Peptidase_S1_PA"/>
</dbReference>
<dbReference type="SUPFAM" id="SSF50494">
    <property type="entry name" value="Trypsin-like serine proteases"/>
    <property type="match status" value="2"/>
</dbReference>
<dbReference type="InterPro" id="IPR043504">
    <property type="entry name" value="Peptidase_S1_PA_chymotrypsin"/>
</dbReference>
<organism evidence="11 12">
    <name type="scientific">Phaedon cochleariae</name>
    <name type="common">Mustard beetle</name>
    <dbReference type="NCBI Taxonomy" id="80249"/>
    <lineage>
        <taxon>Eukaryota</taxon>
        <taxon>Metazoa</taxon>
        <taxon>Ecdysozoa</taxon>
        <taxon>Arthropoda</taxon>
        <taxon>Hexapoda</taxon>
        <taxon>Insecta</taxon>
        <taxon>Pterygota</taxon>
        <taxon>Neoptera</taxon>
        <taxon>Endopterygota</taxon>
        <taxon>Coleoptera</taxon>
        <taxon>Polyphaga</taxon>
        <taxon>Cucujiformia</taxon>
        <taxon>Chrysomeloidea</taxon>
        <taxon>Chrysomelidae</taxon>
        <taxon>Chrysomelinae</taxon>
        <taxon>Chrysomelini</taxon>
        <taxon>Phaedon</taxon>
    </lineage>
</organism>
<evidence type="ECO:0000256" key="5">
    <source>
        <dbReference type="ARBA" id="ARBA00022825"/>
    </source>
</evidence>
<feature type="domain" description="Peptidase S1" evidence="10">
    <location>
        <begin position="44"/>
        <end position="210"/>
    </location>
</feature>
<evidence type="ECO:0000259" key="10">
    <source>
        <dbReference type="PROSITE" id="PS50240"/>
    </source>
</evidence>
<evidence type="ECO:0000256" key="4">
    <source>
        <dbReference type="ARBA" id="ARBA00022801"/>
    </source>
</evidence>
<dbReference type="SMART" id="SM00020">
    <property type="entry name" value="Tryp_SPc"/>
    <property type="match status" value="2"/>
</dbReference>
<proteinExistence type="predicted"/>
<keyword evidence="2" id="KW-0964">Secreted</keyword>
<dbReference type="GO" id="GO:0005615">
    <property type="term" value="C:extracellular space"/>
    <property type="evidence" value="ECO:0007669"/>
    <property type="project" value="TreeGrafter"/>
</dbReference>
<dbReference type="GO" id="GO:0006508">
    <property type="term" value="P:proteolysis"/>
    <property type="evidence" value="ECO:0007669"/>
    <property type="project" value="UniProtKB-KW"/>
</dbReference>
<keyword evidence="5 7" id="KW-0720">Serine protease</keyword>
<evidence type="ECO:0000256" key="7">
    <source>
        <dbReference type="RuleBase" id="RU363034"/>
    </source>
</evidence>
<dbReference type="AlphaFoldDB" id="A0A9N9SEA2"/>
<dbReference type="PANTHER" id="PTHR24264">
    <property type="entry name" value="TRYPSIN-RELATED"/>
    <property type="match status" value="1"/>
</dbReference>
<keyword evidence="8" id="KW-1133">Transmembrane helix</keyword>
<keyword evidence="6" id="KW-1015">Disulfide bond</keyword>
<dbReference type="GO" id="GO:0004252">
    <property type="term" value="F:serine-type endopeptidase activity"/>
    <property type="evidence" value="ECO:0007669"/>
    <property type="project" value="InterPro"/>
</dbReference>
<dbReference type="CDD" id="cd00190">
    <property type="entry name" value="Tryp_SPc"/>
    <property type="match status" value="1"/>
</dbReference>
<feature type="transmembrane region" description="Helical" evidence="8">
    <location>
        <begin position="465"/>
        <end position="484"/>
    </location>
</feature>